<dbReference type="VEuPathDB" id="FungiDB:Z520_09440"/>
<dbReference type="Gene3D" id="3.90.79.10">
    <property type="entry name" value="Nucleoside Triphosphate Pyrophosphohydrolase"/>
    <property type="match status" value="1"/>
</dbReference>
<feature type="domain" description="Nudix hydrolase" evidence="1">
    <location>
        <begin position="43"/>
        <end position="193"/>
    </location>
</feature>
<reference evidence="2 3" key="1">
    <citation type="submission" date="2015-01" db="EMBL/GenBank/DDBJ databases">
        <title>The Genome Sequence of Fonsecaea multimorphosa CBS 102226.</title>
        <authorList>
            <consortium name="The Broad Institute Genomics Platform"/>
            <person name="Cuomo C."/>
            <person name="de Hoog S."/>
            <person name="Gorbushina A."/>
            <person name="Stielow B."/>
            <person name="Teixiera M."/>
            <person name="Abouelleil A."/>
            <person name="Chapman S.B."/>
            <person name="Priest M."/>
            <person name="Young S.K."/>
            <person name="Wortman J."/>
            <person name="Nusbaum C."/>
            <person name="Birren B."/>
        </authorList>
    </citation>
    <scope>NUCLEOTIDE SEQUENCE [LARGE SCALE GENOMIC DNA]</scope>
    <source>
        <strain evidence="2 3">CBS 102226</strain>
    </source>
</reference>
<dbReference type="Pfam" id="PF00293">
    <property type="entry name" value="NUDIX"/>
    <property type="match status" value="1"/>
</dbReference>
<protein>
    <recommendedName>
        <fullName evidence="1">Nudix hydrolase domain-containing protein</fullName>
    </recommendedName>
</protein>
<dbReference type="GeneID" id="27715186"/>
<dbReference type="STRING" id="1442371.A0A0D2GYY0"/>
<proteinExistence type="predicted"/>
<keyword evidence="3" id="KW-1185">Reference proteome</keyword>
<dbReference type="InterPro" id="IPR000086">
    <property type="entry name" value="NUDIX_hydrolase_dom"/>
</dbReference>
<dbReference type="PROSITE" id="PS51462">
    <property type="entry name" value="NUDIX"/>
    <property type="match status" value="1"/>
</dbReference>
<dbReference type="RefSeq" id="XP_016628873.1">
    <property type="nucleotide sequence ID" value="XM_016779934.1"/>
</dbReference>
<dbReference type="OrthoDB" id="276276at2759"/>
<evidence type="ECO:0000259" key="1">
    <source>
        <dbReference type="PROSITE" id="PS51462"/>
    </source>
</evidence>
<dbReference type="Proteomes" id="UP000053411">
    <property type="component" value="Unassembled WGS sequence"/>
</dbReference>
<sequence length="213" mass="23096">MAADSASACSDFTFTSHPSVSPFTVPYQRYITDGAARAGSLDYQYVAVGALVFSRSPSSTATAATAESTPTDADELRVLLVQRAAHDSAPLRWEIPGGACDLDDPSILHSVARELWEETGLIAKSIGPLVGQGRFFVTRSVEVEGGGNPAGTPQVRLDPNEHANYVWATEEECRDRRTKGASLELIFTTSQQQATLLEGFEIRKEFDRTKIMP</sequence>
<accession>A0A0D2GYY0</accession>
<evidence type="ECO:0000313" key="3">
    <source>
        <dbReference type="Proteomes" id="UP000053411"/>
    </source>
</evidence>
<evidence type="ECO:0000313" key="2">
    <source>
        <dbReference type="EMBL" id="KIX94750.1"/>
    </source>
</evidence>
<dbReference type="AlphaFoldDB" id="A0A0D2GYY0"/>
<dbReference type="PANTHER" id="PTHR43736">
    <property type="entry name" value="ADP-RIBOSE PYROPHOSPHATASE"/>
    <property type="match status" value="1"/>
</dbReference>
<name>A0A0D2GYY0_9EURO</name>
<organism evidence="2 3">
    <name type="scientific">Fonsecaea multimorphosa CBS 102226</name>
    <dbReference type="NCBI Taxonomy" id="1442371"/>
    <lineage>
        <taxon>Eukaryota</taxon>
        <taxon>Fungi</taxon>
        <taxon>Dikarya</taxon>
        <taxon>Ascomycota</taxon>
        <taxon>Pezizomycotina</taxon>
        <taxon>Eurotiomycetes</taxon>
        <taxon>Chaetothyriomycetidae</taxon>
        <taxon>Chaetothyriales</taxon>
        <taxon>Herpotrichiellaceae</taxon>
        <taxon>Fonsecaea</taxon>
    </lineage>
</organism>
<gene>
    <name evidence="2" type="ORF">Z520_09440</name>
</gene>
<dbReference type="PANTHER" id="PTHR43736:SF1">
    <property type="entry name" value="DIHYDRONEOPTERIN TRIPHOSPHATE DIPHOSPHATASE"/>
    <property type="match status" value="1"/>
</dbReference>
<dbReference type="SUPFAM" id="SSF55811">
    <property type="entry name" value="Nudix"/>
    <property type="match status" value="1"/>
</dbReference>
<dbReference type="InterPro" id="IPR015797">
    <property type="entry name" value="NUDIX_hydrolase-like_dom_sf"/>
</dbReference>
<dbReference type="EMBL" id="KN848085">
    <property type="protein sequence ID" value="KIX94750.1"/>
    <property type="molecule type" value="Genomic_DNA"/>
</dbReference>